<evidence type="ECO:0000256" key="3">
    <source>
        <dbReference type="ARBA" id="ARBA00022786"/>
    </source>
</evidence>
<evidence type="ECO:0000256" key="1">
    <source>
        <dbReference type="ARBA" id="ARBA00022723"/>
    </source>
</evidence>
<evidence type="ECO:0000313" key="8">
    <source>
        <dbReference type="Proteomes" id="UP001303760"/>
    </source>
</evidence>
<dbReference type="AlphaFoldDB" id="A0AAN7CEQ3"/>
<organism evidence="7 8">
    <name type="scientific">Achaetomium macrosporum</name>
    <dbReference type="NCBI Taxonomy" id="79813"/>
    <lineage>
        <taxon>Eukaryota</taxon>
        <taxon>Fungi</taxon>
        <taxon>Dikarya</taxon>
        <taxon>Ascomycota</taxon>
        <taxon>Pezizomycotina</taxon>
        <taxon>Sordariomycetes</taxon>
        <taxon>Sordariomycetidae</taxon>
        <taxon>Sordariales</taxon>
        <taxon>Chaetomiaceae</taxon>
        <taxon>Achaetomium</taxon>
    </lineage>
</organism>
<dbReference type="Proteomes" id="UP001303760">
    <property type="component" value="Unassembled WGS sequence"/>
</dbReference>
<evidence type="ECO:0000259" key="6">
    <source>
        <dbReference type="PROSITE" id="PS50089"/>
    </source>
</evidence>
<evidence type="ECO:0000256" key="4">
    <source>
        <dbReference type="ARBA" id="ARBA00022833"/>
    </source>
</evidence>
<dbReference type="Pfam" id="PF01485">
    <property type="entry name" value="IBR"/>
    <property type="match status" value="1"/>
</dbReference>
<keyword evidence="8" id="KW-1185">Reference proteome</keyword>
<keyword evidence="3" id="KW-0833">Ubl conjugation pathway</keyword>
<reference evidence="7" key="1">
    <citation type="journal article" date="2023" name="Mol. Phylogenet. Evol.">
        <title>Genome-scale phylogeny and comparative genomics of the fungal order Sordariales.</title>
        <authorList>
            <person name="Hensen N."/>
            <person name="Bonometti L."/>
            <person name="Westerberg I."/>
            <person name="Brannstrom I.O."/>
            <person name="Guillou S."/>
            <person name="Cros-Aarteil S."/>
            <person name="Calhoun S."/>
            <person name="Haridas S."/>
            <person name="Kuo A."/>
            <person name="Mondo S."/>
            <person name="Pangilinan J."/>
            <person name="Riley R."/>
            <person name="LaButti K."/>
            <person name="Andreopoulos B."/>
            <person name="Lipzen A."/>
            <person name="Chen C."/>
            <person name="Yan M."/>
            <person name="Daum C."/>
            <person name="Ng V."/>
            <person name="Clum A."/>
            <person name="Steindorff A."/>
            <person name="Ohm R.A."/>
            <person name="Martin F."/>
            <person name="Silar P."/>
            <person name="Natvig D.O."/>
            <person name="Lalanne C."/>
            <person name="Gautier V."/>
            <person name="Ament-Velasquez S.L."/>
            <person name="Kruys A."/>
            <person name="Hutchinson M.I."/>
            <person name="Powell A.J."/>
            <person name="Barry K."/>
            <person name="Miller A.N."/>
            <person name="Grigoriev I.V."/>
            <person name="Debuchy R."/>
            <person name="Gladieux P."/>
            <person name="Hiltunen Thoren M."/>
            <person name="Johannesson H."/>
        </authorList>
    </citation>
    <scope>NUCLEOTIDE SEQUENCE</scope>
    <source>
        <strain evidence="7">CBS 532.94</strain>
    </source>
</reference>
<dbReference type="EMBL" id="MU860036">
    <property type="protein sequence ID" value="KAK4240630.1"/>
    <property type="molecule type" value="Genomic_DNA"/>
</dbReference>
<protein>
    <submittedName>
        <fullName evidence="7">Alcohol-sensitive RING finger protein 1</fullName>
    </submittedName>
</protein>
<dbReference type="InterPro" id="IPR002867">
    <property type="entry name" value="IBR_dom"/>
</dbReference>
<reference evidence="7" key="2">
    <citation type="submission" date="2023-05" db="EMBL/GenBank/DDBJ databases">
        <authorList>
            <consortium name="Lawrence Berkeley National Laboratory"/>
            <person name="Steindorff A."/>
            <person name="Hensen N."/>
            <person name="Bonometti L."/>
            <person name="Westerberg I."/>
            <person name="Brannstrom I.O."/>
            <person name="Guillou S."/>
            <person name="Cros-Aarteil S."/>
            <person name="Calhoun S."/>
            <person name="Haridas S."/>
            <person name="Kuo A."/>
            <person name="Mondo S."/>
            <person name="Pangilinan J."/>
            <person name="Riley R."/>
            <person name="Labutti K."/>
            <person name="Andreopoulos B."/>
            <person name="Lipzen A."/>
            <person name="Chen C."/>
            <person name="Yanf M."/>
            <person name="Daum C."/>
            <person name="Ng V."/>
            <person name="Clum A."/>
            <person name="Ohm R."/>
            <person name="Martin F."/>
            <person name="Silar P."/>
            <person name="Natvig D."/>
            <person name="Lalanne C."/>
            <person name="Gautier V."/>
            <person name="Ament-Velasquez S.L."/>
            <person name="Kruys A."/>
            <person name="Hutchinson M.I."/>
            <person name="Powell A.J."/>
            <person name="Barry K."/>
            <person name="Miller A.N."/>
            <person name="Grigoriev I.V."/>
            <person name="Debuchy R."/>
            <person name="Gladieux P."/>
            <person name="Thoren M.H."/>
            <person name="Johannesson H."/>
        </authorList>
    </citation>
    <scope>NUCLEOTIDE SEQUENCE</scope>
    <source>
        <strain evidence="7">CBS 532.94</strain>
    </source>
</reference>
<name>A0AAN7CEQ3_9PEZI</name>
<dbReference type="GO" id="GO:0008270">
    <property type="term" value="F:zinc ion binding"/>
    <property type="evidence" value="ECO:0007669"/>
    <property type="project" value="UniProtKB-KW"/>
</dbReference>
<dbReference type="Gene3D" id="3.30.40.10">
    <property type="entry name" value="Zinc/RING finger domain, C3HC4 (zinc finger)"/>
    <property type="match status" value="1"/>
</dbReference>
<keyword evidence="4" id="KW-0862">Zinc</keyword>
<dbReference type="InterPro" id="IPR001841">
    <property type="entry name" value="Znf_RING"/>
</dbReference>
<keyword evidence="2 5" id="KW-0863">Zinc-finger</keyword>
<dbReference type="PROSITE" id="PS50089">
    <property type="entry name" value="ZF_RING_2"/>
    <property type="match status" value="1"/>
</dbReference>
<comment type="caution">
    <text evidence="7">The sequence shown here is derived from an EMBL/GenBank/DDBJ whole genome shotgun (WGS) entry which is preliminary data.</text>
</comment>
<feature type="domain" description="RING-type" evidence="6">
    <location>
        <begin position="14"/>
        <end position="68"/>
    </location>
</feature>
<proteinExistence type="predicted"/>
<keyword evidence="1" id="KW-0479">Metal-binding</keyword>
<sequence>MAPPPTTTTQPALCTICLTPLTNFNPSRRPFAVFPCSHVHCLACLRRNFILSMETAPPRPVQCCPDQRLATSMLRQCLSLRSPEVAAYRERLAEYDAKVKLYCHDPRCGRFIPDALRSGRVGKCRGCYGKTCVECRGRAHLGRCEDHLDEVEDGSGMVKARRPVRWGDEVRFKKTAREMGW</sequence>
<dbReference type="SUPFAM" id="SSF57850">
    <property type="entry name" value="RING/U-box"/>
    <property type="match status" value="1"/>
</dbReference>
<evidence type="ECO:0000313" key="7">
    <source>
        <dbReference type="EMBL" id="KAK4240630.1"/>
    </source>
</evidence>
<dbReference type="InterPro" id="IPR013083">
    <property type="entry name" value="Znf_RING/FYVE/PHD"/>
</dbReference>
<evidence type="ECO:0000256" key="5">
    <source>
        <dbReference type="PROSITE-ProRule" id="PRU00175"/>
    </source>
</evidence>
<gene>
    <name evidence="7" type="ORF">C8A03DRAFT_13043</name>
</gene>
<evidence type="ECO:0000256" key="2">
    <source>
        <dbReference type="ARBA" id="ARBA00022771"/>
    </source>
</evidence>
<accession>A0AAN7CEQ3</accession>